<evidence type="ECO:0000256" key="2">
    <source>
        <dbReference type="ARBA" id="ARBA00034301"/>
    </source>
</evidence>
<keyword evidence="5" id="KW-0378">Hydrolase</keyword>
<dbReference type="SMART" id="SM00849">
    <property type="entry name" value="Lactamase_B"/>
    <property type="match status" value="1"/>
</dbReference>
<dbReference type="CDD" id="cd16279">
    <property type="entry name" value="metallo-hydrolase-like_MBL-fold"/>
    <property type="match status" value="1"/>
</dbReference>
<dbReference type="InterPro" id="IPR036866">
    <property type="entry name" value="RibonucZ/Hydroxyglut_hydro"/>
</dbReference>
<dbReference type="AlphaFoldDB" id="A0A919YMM9"/>
<evidence type="ECO:0000313" key="5">
    <source>
        <dbReference type="EMBL" id="GIP14911.1"/>
    </source>
</evidence>
<dbReference type="PANTHER" id="PTHR42663">
    <property type="entry name" value="HYDROLASE C777.06C-RELATED-RELATED"/>
    <property type="match status" value="1"/>
</dbReference>
<protein>
    <submittedName>
        <fullName evidence="5">Hydrolase</fullName>
    </submittedName>
</protein>
<proteinExistence type="predicted"/>
<evidence type="ECO:0000313" key="6">
    <source>
        <dbReference type="Proteomes" id="UP000683139"/>
    </source>
</evidence>
<dbReference type="PANTHER" id="PTHR42663:SF6">
    <property type="entry name" value="HYDROLASE C777.06C-RELATED"/>
    <property type="match status" value="1"/>
</dbReference>
<comment type="catalytic activity">
    <reaction evidence="3">
        <text>3',5'-cyclic UMP + H2O = UMP + H(+)</text>
        <dbReference type="Rhea" id="RHEA:70575"/>
        <dbReference type="ChEBI" id="CHEBI:15377"/>
        <dbReference type="ChEBI" id="CHEBI:15378"/>
        <dbReference type="ChEBI" id="CHEBI:57865"/>
        <dbReference type="ChEBI" id="CHEBI:184387"/>
    </reaction>
    <physiologicalReaction direction="left-to-right" evidence="3">
        <dbReference type="Rhea" id="RHEA:70576"/>
    </physiologicalReaction>
</comment>
<feature type="domain" description="Metallo-beta-lactamase" evidence="4">
    <location>
        <begin position="38"/>
        <end position="217"/>
    </location>
</feature>
<comment type="catalytic activity">
    <reaction evidence="1">
        <text>3',5'-cyclic CMP + H2O = CMP + H(+)</text>
        <dbReference type="Rhea" id="RHEA:72675"/>
        <dbReference type="ChEBI" id="CHEBI:15377"/>
        <dbReference type="ChEBI" id="CHEBI:15378"/>
        <dbReference type="ChEBI" id="CHEBI:58003"/>
        <dbReference type="ChEBI" id="CHEBI:60377"/>
    </reaction>
    <physiologicalReaction direction="left-to-right" evidence="1">
        <dbReference type="Rhea" id="RHEA:72676"/>
    </physiologicalReaction>
</comment>
<accession>A0A919YMM9</accession>
<dbReference type="Proteomes" id="UP000683139">
    <property type="component" value="Unassembled WGS sequence"/>
</dbReference>
<dbReference type="Gene3D" id="3.60.15.10">
    <property type="entry name" value="Ribonuclease Z/Hydroxyacylglutathione hydrolase-like"/>
    <property type="match status" value="1"/>
</dbReference>
<dbReference type="EMBL" id="BOSE01000001">
    <property type="protein sequence ID" value="GIP14911.1"/>
    <property type="molecule type" value="Genomic_DNA"/>
</dbReference>
<reference evidence="5" key="1">
    <citation type="submission" date="2021-03" db="EMBL/GenBank/DDBJ databases">
        <title>Antimicrobial resistance genes in bacteria isolated from Japanese honey, and their potential for conferring macrolide and lincosamide resistance in the American foulbrood pathogen Paenibacillus larvae.</title>
        <authorList>
            <person name="Okamoto M."/>
            <person name="Kumagai M."/>
            <person name="Kanamori H."/>
            <person name="Takamatsu D."/>
        </authorList>
    </citation>
    <scope>NUCLEOTIDE SEQUENCE</scope>
    <source>
        <strain evidence="5">J40TS1</strain>
    </source>
</reference>
<evidence type="ECO:0000256" key="3">
    <source>
        <dbReference type="ARBA" id="ARBA00048505"/>
    </source>
</evidence>
<sequence>MNIVFRGTSDAHGVPRLYCECEVCQEARATGVNRRYRPSIQLFFKQHTTIWVDCGPDWYPQMEMADQRIVSHMLITHAHFDHIGGLPQWYDQCRYINAEPRLYAAAEVIEEIKIRFPWLSGRILFIAIDDGIEFEDWRLRIWRVNHGRNGYSYAFRFEHKQRATSFVYCPDSIALSEEEQRLLYNTDLLIMGASFFKEPYAFETRSLYDVTELIELHSKWQPKQLWITHMSHDIDTRKHEALPEHIHYAYTGKVLEL</sequence>
<comment type="function">
    <text evidence="2">Counteracts the endogenous Pycsar antiviral defense system. Phosphodiesterase that enables metal-dependent hydrolysis of host cyclic nucleotide Pycsar defense signals such as cCMP and cUMP.</text>
</comment>
<dbReference type="SUPFAM" id="SSF56281">
    <property type="entry name" value="Metallo-hydrolase/oxidoreductase"/>
    <property type="match status" value="1"/>
</dbReference>
<comment type="caution">
    <text evidence="5">The sequence shown here is derived from an EMBL/GenBank/DDBJ whole genome shotgun (WGS) entry which is preliminary data.</text>
</comment>
<dbReference type="GO" id="GO:0016787">
    <property type="term" value="F:hydrolase activity"/>
    <property type="evidence" value="ECO:0007669"/>
    <property type="project" value="UniProtKB-KW"/>
</dbReference>
<evidence type="ECO:0000259" key="4">
    <source>
        <dbReference type="SMART" id="SM00849"/>
    </source>
</evidence>
<organism evidence="5 6">
    <name type="scientific">Paenibacillus montaniterrae</name>
    <dbReference type="NCBI Taxonomy" id="429341"/>
    <lineage>
        <taxon>Bacteria</taxon>
        <taxon>Bacillati</taxon>
        <taxon>Bacillota</taxon>
        <taxon>Bacilli</taxon>
        <taxon>Bacillales</taxon>
        <taxon>Paenibacillaceae</taxon>
        <taxon>Paenibacillus</taxon>
    </lineage>
</organism>
<evidence type="ECO:0000256" key="1">
    <source>
        <dbReference type="ARBA" id="ARBA00034221"/>
    </source>
</evidence>
<dbReference type="RefSeq" id="WP_213513092.1">
    <property type="nucleotide sequence ID" value="NZ_BOSE01000001.1"/>
</dbReference>
<dbReference type="Pfam" id="PF12706">
    <property type="entry name" value="Lactamase_B_2"/>
    <property type="match status" value="1"/>
</dbReference>
<dbReference type="InterPro" id="IPR001279">
    <property type="entry name" value="Metallo-B-lactamas"/>
</dbReference>
<gene>
    <name evidence="5" type="primary">phnP</name>
    <name evidence="5" type="ORF">J40TS1_05530</name>
</gene>
<name>A0A919YMM9_9BACL</name>
<keyword evidence="6" id="KW-1185">Reference proteome</keyword>